<accession>A0A4Q1K5N8</accession>
<name>A0A4Q1K5N8_9FLAO</name>
<organism evidence="2 3">
    <name type="scientific">Flavobacterium amnicola</name>
    <dbReference type="NCBI Taxonomy" id="2506422"/>
    <lineage>
        <taxon>Bacteria</taxon>
        <taxon>Pseudomonadati</taxon>
        <taxon>Bacteroidota</taxon>
        <taxon>Flavobacteriia</taxon>
        <taxon>Flavobacteriales</taxon>
        <taxon>Flavobacteriaceae</taxon>
        <taxon>Flavobacterium</taxon>
    </lineage>
</organism>
<dbReference type="Proteomes" id="UP000290283">
    <property type="component" value="Unassembled WGS sequence"/>
</dbReference>
<keyword evidence="3" id="KW-1185">Reference proteome</keyword>
<keyword evidence="1" id="KW-0732">Signal</keyword>
<dbReference type="OrthoDB" id="1160493at2"/>
<evidence type="ECO:0008006" key="4">
    <source>
        <dbReference type="Google" id="ProtNLM"/>
    </source>
</evidence>
<sequence>MISKFTRNIITLTLFLGLFFNSSILNAQNDSIPKSKSEFWKNVRFGGGLGLSVGGGFTNISVSPTMYYNVNEWVSVGTGLTGSYIKSSGDYNSWIYGGSIVGLFNPIENIQLSTEFEQLRVNTEFQTLTGNFSENSWNSALFLGAGYRVGSVTLGARYNVLHDKNNFIYSDPFMPFVRVIF</sequence>
<evidence type="ECO:0000256" key="1">
    <source>
        <dbReference type="SAM" id="SignalP"/>
    </source>
</evidence>
<dbReference type="RefSeq" id="WP_129434060.1">
    <property type="nucleotide sequence ID" value="NZ_SBKO01000001.1"/>
</dbReference>
<dbReference type="EMBL" id="SBKO01000001">
    <property type="protein sequence ID" value="RXR20820.1"/>
    <property type="molecule type" value="Genomic_DNA"/>
</dbReference>
<dbReference type="AlphaFoldDB" id="A0A4Q1K5N8"/>
<evidence type="ECO:0000313" key="2">
    <source>
        <dbReference type="EMBL" id="RXR20820.1"/>
    </source>
</evidence>
<proteinExistence type="predicted"/>
<gene>
    <name evidence="2" type="ORF">EQG63_02470</name>
</gene>
<feature type="signal peptide" evidence="1">
    <location>
        <begin position="1"/>
        <end position="27"/>
    </location>
</feature>
<comment type="caution">
    <text evidence="2">The sequence shown here is derived from an EMBL/GenBank/DDBJ whole genome shotgun (WGS) entry which is preliminary data.</text>
</comment>
<protein>
    <recommendedName>
        <fullName evidence="4">Alpha-ketoglutarate decarboxylase</fullName>
    </recommendedName>
</protein>
<reference evidence="3" key="1">
    <citation type="submission" date="2019-01" db="EMBL/GenBank/DDBJ databases">
        <title>Cytophagaceae bacterium strain CAR-16.</title>
        <authorList>
            <person name="Chen W.-M."/>
        </authorList>
    </citation>
    <scope>NUCLEOTIDE SEQUENCE [LARGE SCALE GENOMIC DNA]</scope>
    <source>
        <strain evidence="3">LLJ-11</strain>
    </source>
</reference>
<evidence type="ECO:0000313" key="3">
    <source>
        <dbReference type="Proteomes" id="UP000290283"/>
    </source>
</evidence>
<feature type="chain" id="PRO_5020404866" description="Alpha-ketoglutarate decarboxylase" evidence="1">
    <location>
        <begin position="28"/>
        <end position="181"/>
    </location>
</feature>